<name>A0A1H9D9R2_9GAMM</name>
<feature type="domain" description="Alcohol dehydrogenase-like C-terminal" evidence="6">
    <location>
        <begin position="180"/>
        <end position="303"/>
    </location>
</feature>
<keyword evidence="3" id="KW-0479">Metal-binding</keyword>
<evidence type="ECO:0000313" key="8">
    <source>
        <dbReference type="EMBL" id="SEQ10225.1"/>
    </source>
</evidence>
<evidence type="ECO:0000259" key="6">
    <source>
        <dbReference type="Pfam" id="PF00107"/>
    </source>
</evidence>
<dbReference type="InterPro" id="IPR036291">
    <property type="entry name" value="NAD(P)-bd_dom_sf"/>
</dbReference>
<dbReference type="GO" id="GO:0046872">
    <property type="term" value="F:metal ion binding"/>
    <property type="evidence" value="ECO:0007669"/>
    <property type="project" value="UniProtKB-KW"/>
</dbReference>
<protein>
    <submittedName>
        <fullName evidence="8">L-idonate 5-dehydrogenase</fullName>
    </submittedName>
</protein>
<dbReference type="InterPro" id="IPR013149">
    <property type="entry name" value="ADH-like_C"/>
</dbReference>
<dbReference type="PANTHER" id="PTHR43161">
    <property type="entry name" value="SORBITOL DEHYDROGENASE"/>
    <property type="match status" value="1"/>
</dbReference>
<dbReference type="SUPFAM" id="SSF50129">
    <property type="entry name" value="GroES-like"/>
    <property type="match status" value="1"/>
</dbReference>
<accession>A0A1H9D9R2</accession>
<dbReference type="OrthoDB" id="9773078at2"/>
<feature type="domain" description="Alcohol dehydrogenase-like N-terminal" evidence="7">
    <location>
        <begin position="30"/>
        <end position="140"/>
    </location>
</feature>
<keyword evidence="9" id="KW-1185">Reference proteome</keyword>
<keyword evidence="4" id="KW-0862">Zinc</keyword>
<gene>
    <name evidence="8" type="ORF">SAMN05216522_101200</name>
</gene>
<evidence type="ECO:0000256" key="2">
    <source>
        <dbReference type="ARBA" id="ARBA00008072"/>
    </source>
</evidence>
<comment type="cofactor">
    <cofactor evidence="1">
        <name>Zn(2+)</name>
        <dbReference type="ChEBI" id="CHEBI:29105"/>
    </cofactor>
</comment>
<dbReference type="STRING" id="988801.SAMN05216522_101200"/>
<comment type="similarity">
    <text evidence="2">Belongs to the zinc-containing alcohol dehydrogenase family.</text>
</comment>
<dbReference type="Pfam" id="PF00107">
    <property type="entry name" value="ADH_zinc_N"/>
    <property type="match status" value="1"/>
</dbReference>
<organism evidence="8 9">
    <name type="scientific">Rosenbergiella nectarea</name>
    <dbReference type="NCBI Taxonomy" id="988801"/>
    <lineage>
        <taxon>Bacteria</taxon>
        <taxon>Pseudomonadati</taxon>
        <taxon>Pseudomonadota</taxon>
        <taxon>Gammaproteobacteria</taxon>
        <taxon>Enterobacterales</taxon>
        <taxon>Erwiniaceae</taxon>
        <taxon>Rosenbergiella</taxon>
    </lineage>
</organism>
<sequence length="342" mass="36732">MTLSTHSCVVKGKHEVEVISQRVTYQGEGTLVKISRGVICGSDLHYYQHGKVGNYAIQMPMILGHEVIGTVEKTNISVLKLGQKVAINPSKACGECQYCLADDTNQCLAMRFFGSAMMCPDVDGGGTQYKIVDSAQCVPFESSLDDRIMVFAEPLAVCLHALNQAGGVADKRVFVSGVGPIGCLLVAAAKASGAKEIICSDISARALALAENLGASVTLLADDEMMFYRAQKGFFDVSFEASGHPSALTRCIDVTRAKGCIVQVGMGGDIPQFPMMTVIAKALRIVGTFRFTHEFTTAVEWLASGTINPLALFSGEYSYREVDEALQFAGDKQRASKVQLVF</sequence>
<dbReference type="Proteomes" id="UP000242515">
    <property type="component" value="Unassembled WGS sequence"/>
</dbReference>
<evidence type="ECO:0000256" key="1">
    <source>
        <dbReference type="ARBA" id="ARBA00001947"/>
    </source>
</evidence>
<dbReference type="RefSeq" id="WP_092671426.1">
    <property type="nucleotide sequence ID" value="NZ_FOGC01000001.1"/>
</dbReference>
<dbReference type="Gene3D" id="3.40.50.720">
    <property type="entry name" value="NAD(P)-binding Rossmann-like Domain"/>
    <property type="match status" value="1"/>
</dbReference>
<dbReference type="EMBL" id="FOGC01000001">
    <property type="protein sequence ID" value="SEQ10225.1"/>
    <property type="molecule type" value="Genomic_DNA"/>
</dbReference>
<evidence type="ECO:0000256" key="4">
    <source>
        <dbReference type="ARBA" id="ARBA00022833"/>
    </source>
</evidence>
<dbReference type="InterPro" id="IPR013154">
    <property type="entry name" value="ADH-like_N"/>
</dbReference>
<dbReference type="AlphaFoldDB" id="A0A1H9D9R2"/>
<dbReference type="Gene3D" id="3.90.180.10">
    <property type="entry name" value="Medium-chain alcohol dehydrogenases, catalytic domain"/>
    <property type="match status" value="1"/>
</dbReference>
<evidence type="ECO:0000256" key="5">
    <source>
        <dbReference type="ARBA" id="ARBA00023002"/>
    </source>
</evidence>
<evidence type="ECO:0000256" key="3">
    <source>
        <dbReference type="ARBA" id="ARBA00022723"/>
    </source>
</evidence>
<dbReference type="CDD" id="cd08232">
    <property type="entry name" value="idonate-5-DH"/>
    <property type="match status" value="1"/>
</dbReference>
<dbReference type="NCBIfam" id="NF007375">
    <property type="entry name" value="PRK09880.1"/>
    <property type="match status" value="1"/>
</dbReference>
<reference evidence="9" key="1">
    <citation type="submission" date="2016-10" db="EMBL/GenBank/DDBJ databases">
        <authorList>
            <person name="Varghese N."/>
            <person name="Submissions S."/>
        </authorList>
    </citation>
    <scope>NUCLEOTIDE SEQUENCE [LARGE SCALE GENOMIC DNA]</scope>
    <source>
        <strain evidence="9">8N4</strain>
    </source>
</reference>
<proteinExistence type="inferred from homology"/>
<dbReference type="SUPFAM" id="SSF51735">
    <property type="entry name" value="NAD(P)-binding Rossmann-fold domains"/>
    <property type="match status" value="1"/>
</dbReference>
<dbReference type="PANTHER" id="PTHR43161:SF9">
    <property type="entry name" value="SORBITOL DEHYDROGENASE"/>
    <property type="match status" value="1"/>
</dbReference>
<dbReference type="InterPro" id="IPR011032">
    <property type="entry name" value="GroES-like_sf"/>
</dbReference>
<dbReference type="Pfam" id="PF08240">
    <property type="entry name" value="ADH_N"/>
    <property type="match status" value="1"/>
</dbReference>
<dbReference type="GO" id="GO:0016491">
    <property type="term" value="F:oxidoreductase activity"/>
    <property type="evidence" value="ECO:0007669"/>
    <property type="project" value="UniProtKB-KW"/>
</dbReference>
<keyword evidence="5" id="KW-0560">Oxidoreductase</keyword>
<evidence type="ECO:0000259" key="7">
    <source>
        <dbReference type="Pfam" id="PF08240"/>
    </source>
</evidence>
<evidence type="ECO:0000313" key="9">
    <source>
        <dbReference type="Proteomes" id="UP000242515"/>
    </source>
</evidence>